<dbReference type="EMBL" id="AAKJYZ010000039">
    <property type="protein sequence ID" value="ECS5572052.1"/>
    <property type="molecule type" value="Genomic_DNA"/>
</dbReference>
<proteinExistence type="predicted"/>
<reference evidence="1" key="1">
    <citation type="submission" date="2018-07" db="EMBL/GenBank/DDBJ databases">
        <authorList>
            <consortium name="NARMS: The National Antimicrobial Resistance Monitoring System"/>
        </authorList>
    </citation>
    <scope>NUCLEOTIDE SEQUENCE</scope>
    <source>
        <strain evidence="1">FSIS1607449</strain>
    </source>
</reference>
<sequence>MRKHWDVLLSLISKAINNDETIVMHSHLFTPARINKLIKRLESYGLNFSVITCPRKTSL</sequence>
<organism evidence="1">
    <name type="scientific">Salmonella enterica subsp. enterica serovar Cerro</name>
    <dbReference type="NCBI Taxonomy" id="340188"/>
    <lineage>
        <taxon>Bacteria</taxon>
        <taxon>Pseudomonadati</taxon>
        <taxon>Pseudomonadota</taxon>
        <taxon>Gammaproteobacteria</taxon>
        <taxon>Enterobacterales</taxon>
        <taxon>Enterobacteriaceae</taxon>
        <taxon>Salmonella</taxon>
    </lineage>
</organism>
<protein>
    <submittedName>
        <fullName evidence="1">Pili assembly chaperone</fullName>
    </submittedName>
</protein>
<accession>A0A5Z6ZHY7</accession>
<feature type="non-terminal residue" evidence="1">
    <location>
        <position position="59"/>
    </location>
</feature>
<gene>
    <name evidence="1" type="ORF">BGP46_23330</name>
</gene>
<name>A0A5Z6ZHY7_SALET</name>
<evidence type="ECO:0000313" key="1">
    <source>
        <dbReference type="EMBL" id="ECS5572052.1"/>
    </source>
</evidence>
<comment type="caution">
    <text evidence="1">The sequence shown here is derived from an EMBL/GenBank/DDBJ whole genome shotgun (WGS) entry which is preliminary data.</text>
</comment>
<dbReference type="AlphaFoldDB" id="A0A5Z6ZHY7"/>